<proteinExistence type="predicted"/>
<name>A0A9D1UN53_9FIRM</name>
<reference evidence="1" key="1">
    <citation type="journal article" date="2021" name="PeerJ">
        <title>Extensive microbial diversity within the chicken gut microbiome revealed by metagenomics and culture.</title>
        <authorList>
            <person name="Gilroy R."/>
            <person name="Ravi A."/>
            <person name="Getino M."/>
            <person name="Pursley I."/>
            <person name="Horton D.L."/>
            <person name="Alikhan N.F."/>
            <person name="Baker D."/>
            <person name="Gharbi K."/>
            <person name="Hall N."/>
            <person name="Watson M."/>
            <person name="Adriaenssens E.M."/>
            <person name="Foster-Nyarko E."/>
            <person name="Jarju S."/>
            <person name="Secka A."/>
            <person name="Antonio M."/>
            <person name="Oren A."/>
            <person name="Chaudhuri R.R."/>
            <person name="La Ragione R."/>
            <person name="Hildebrand F."/>
            <person name="Pallen M.J."/>
        </authorList>
    </citation>
    <scope>NUCLEOTIDE SEQUENCE</scope>
    <source>
        <strain evidence="1">ChiGjej6B6-1540</strain>
    </source>
</reference>
<evidence type="ECO:0000313" key="1">
    <source>
        <dbReference type="EMBL" id="HIW93493.1"/>
    </source>
</evidence>
<dbReference type="EMBL" id="DXGA01000066">
    <property type="protein sequence ID" value="HIW93493.1"/>
    <property type="molecule type" value="Genomic_DNA"/>
</dbReference>
<sequence length="357" mass="38177">MNYTTNYHLPQWVETDRIRMEDFNQAMADIDEGIAEERSARQEAINDLSQSAAQSQAAAKTELFNKLRQSGYDLYQMAGRAACKKLFSFAAKSMVINTLHTAEELARAEICLHLTGGGIQIGPATELTLAKINAAIYEWTNGEAASISASATAAVKFRSTFRGTITKLNVWYHRTNVNNTGSLPLYVRLYDQTTGSQIYQSERLTGKVMSQTDTADTLTVAVPVAPNQDYRLELYSGGGLFTGTIGFGTMGTEALTGEAAGQAITSCSVMDSLTLETGADQAVAVVHYSGGGQAPAVTLGGQPMTAGTPKTATALNGTACTELEFFLEGSFTGAQTLVTNIQSTSDMTLHDTGVYFI</sequence>
<dbReference type="AlphaFoldDB" id="A0A9D1UN53"/>
<organism evidence="1 2">
    <name type="scientific">Candidatus Flavonifractor merdipullorum</name>
    <dbReference type="NCBI Taxonomy" id="2838590"/>
    <lineage>
        <taxon>Bacteria</taxon>
        <taxon>Bacillati</taxon>
        <taxon>Bacillota</taxon>
        <taxon>Clostridia</taxon>
        <taxon>Eubacteriales</taxon>
        <taxon>Oscillospiraceae</taxon>
        <taxon>Flavonifractor</taxon>
    </lineage>
</organism>
<dbReference type="Proteomes" id="UP000824192">
    <property type="component" value="Unassembled WGS sequence"/>
</dbReference>
<reference evidence="1" key="2">
    <citation type="submission" date="2021-04" db="EMBL/GenBank/DDBJ databases">
        <authorList>
            <person name="Gilroy R."/>
        </authorList>
    </citation>
    <scope>NUCLEOTIDE SEQUENCE</scope>
    <source>
        <strain evidence="1">ChiGjej6B6-1540</strain>
    </source>
</reference>
<comment type="caution">
    <text evidence="1">The sequence shown here is derived from an EMBL/GenBank/DDBJ whole genome shotgun (WGS) entry which is preliminary data.</text>
</comment>
<protein>
    <submittedName>
        <fullName evidence="1">Uncharacterized protein</fullName>
    </submittedName>
</protein>
<gene>
    <name evidence="1" type="ORF">H9868_03025</name>
</gene>
<evidence type="ECO:0000313" key="2">
    <source>
        <dbReference type="Proteomes" id="UP000824192"/>
    </source>
</evidence>
<accession>A0A9D1UN53</accession>